<accession>A0ABU4Z5N6</accession>
<keyword evidence="3" id="KW-1185">Reference proteome</keyword>
<comment type="caution">
    <text evidence="2">The sequence shown here is derived from an EMBL/GenBank/DDBJ whole genome shotgun (WGS) entry which is preliminary data.</text>
</comment>
<gene>
    <name evidence="2" type="ORF">RFN29_23610</name>
</gene>
<proteinExistence type="predicted"/>
<dbReference type="Proteomes" id="UP001271249">
    <property type="component" value="Unassembled WGS sequence"/>
</dbReference>
<dbReference type="EMBL" id="JAVIJC010000028">
    <property type="protein sequence ID" value="MDX8494562.1"/>
    <property type="molecule type" value="Genomic_DNA"/>
</dbReference>
<reference evidence="2 3" key="1">
    <citation type="submission" date="2023-08" db="EMBL/GenBank/DDBJ databases">
        <title>Implementing the SeqCode for naming new Mesorhizobium species isolated from Vachellia karroo root nodules.</title>
        <authorList>
            <person name="Van Lill M."/>
        </authorList>
    </citation>
    <scope>NUCLEOTIDE SEQUENCE [LARGE SCALE GENOMIC DNA]</scope>
    <source>
        <strain evidence="2 3">VK22B</strain>
    </source>
</reference>
<dbReference type="RefSeq" id="WP_320228387.1">
    <property type="nucleotide sequence ID" value="NZ_JAVIJC010000028.1"/>
</dbReference>
<protein>
    <submittedName>
        <fullName evidence="2">Uncharacterized protein</fullName>
    </submittedName>
</protein>
<evidence type="ECO:0000313" key="3">
    <source>
        <dbReference type="Proteomes" id="UP001271249"/>
    </source>
</evidence>
<organism evidence="2 3">
    <name type="scientific">Mesorhizobium captivum</name>
    <dbReference type="NCBI Taxonomy" id="3072319"/>
    <lineage>
        <taxon>Bacteria</taxon>
        <taxon>Pseudomonadati</taxon>
        <taxon>Pseudomonadota</taxon>
        <taxon>Alphaproteobacteria</taxon>
        <taxon>Hyphomicrobiales</taxon>
        <taxon>Phyllobacteriaceae</taxon>
        <taxon>Mesorhizobium</taxon>
    </lineage>
</organism>
<name>A0ABU4Z5N6_9HYPH</name>
<evidence type="ECO:0000313" key="2">
    <source>
        <dbReference type="EMBL" id="MDX8494562.1"/>
    </source>
</evidence>
<evidence type="ECO:0000256" key="1">
    <source>
        <dbReference type="SAM" id="SignalP"/>
    </source>
</evidence>
<feature type="chain" id="PRO_5047101765" evidence="1">
    <location>
        <begin position="24"/>
        <end position="192"/>
    </location>
</feature>
<keyword evidence="1" id="KW-0732">Signal</keyword>
<sequence length="192" mass="20711">MKSSISLLVAAALTLMTCGSSQAGTKQAPEANLDGCISAVHLWSITFKHEIASFMGVSQERMPALFCQRIAEGIRSGRISYSDLNKVQLDLPTEIWLVIKGKAAAAATPAPRTSSFRTCYRNNGAFQIPASQKCPLSGHAQFDQPTEIDMKDKSKVATPAPRNPKFRTCNGTTGTFQIPVSRKCPLSGYAND</sequence>
<feature type="signal peptide" evidence="1">
    <location>
        <begin position="1"/>
        <end position="23"/>
    </location>
</feature>